<sequence>MHGLFDREESLLIDRALAAVERKAPSDAALLRHQIDQLATLVAVLSAERRLDRPTQLAGEQRDRQTLLDHLCHLDGLSGDLVLPLKAILSRTFLLSKIMFLRGFVKATSALAEEGAEYPLLSHQLREEMAQSIYTQLAEELLMALLRKPDVHQRIKRRAAGQLVAVWDNAQIEIDDFCPLLESAWHARNRITSGYGCLLGTTEYFRLVCEDCPPQFLNFFARDEMSLAEGQAFEEFLFNMTFEELSTLREGMREQSLDVVSPEWASQILGRQIDALDDSGEIDPMALYRSYYRRQLAADYRIIAGSKGPRRTAEAYLMIFLLDQQADPLS</sequence>
<dbReference type="EMBL" id="CP001804">
    <property type="protein sequence ID" value="ACY12745.1"/>
    <property type="molecule type" value="Genomic_DNA"/>
</dbReference>
<protein>
    <submittedName>
        <fullName evidence="1">Uncharacterized protein</fullName>
    </submittedName>
</protein>
<reference evidence="1 2" key="1">
    <citation type="journal article" date="2010" name="Stand. Genomic Sci.">
        <title>Complete genome sequence of Haliangium ochraceum type strain (SMP-2).</title>
        <authorList>
            <consortium name="US DOE Joint Genome Institute (JGI-PGF)"/>
            <person name="Ivanova N."/>
            <person name="Daum C."/>
            <person name="Lang E."/>
            <person name="Abt B."/>
            <person name="Kopitz M."/>
            <person name="Saunders E."/>
            <person name="Lapidus A."/>
            <person name="Lucas S."/>
            <person name="Glavina Del Rio T."/>
            <person name="Nolan M."/>
            <person name="Tice H."/>
            <person name="Copeland A."/>
            <person name="Cheng J.F."/>
            <person name="Chen F."/>
            <person name="Bruce D."/>
            <person name="Goodwin L."/>
            <person name="Pitluck S."/>
            <person name="Mavromatis K."/>
            <person name="Pati A."/>
            <person name="Mikhailova N."/>
            <person name="Chen A."/>
            <person name="Palaniappan K."/>
            <person name="Land M."/>
            <person name="Hauser L."/>
            <person name="Chang Y.J."/>
            <person name="Jeffries C.D."/>
            <person name="Detter J.C."/>
            <person name="Brettin T."/>
            <person name="Rohde M."/>
            <person name="Goker M."/>
            <person name="Bristow J."/>
            <person name="Markowitz V."/>
            <person name="Eisen J.A."/>
            <person name="Hugenholtz P."/>
            <person name="Kyrpides N.C."/>
            <person name="Klenk H.P."/>
        </authorList>
    </citation>
    <scope>NUCLEOTIDE SEQUENCE [LARGE SCALE GENOMIC DNA]</scope>
    <source>
        <strain evidence="2">DSM 14365 / CIP 107738 / JCM 11303 / AJ 13395 / SMP-2</strain>
    </source>
</reference>
<name>D0LGJ9_HALO1</name>
<dbReference type="Proteomes" id="UP000001880">
    <property type="component" value="Chromosome"/>
</dbReference>
<proteinExistence type="predicted"/>
<dbReference type="eggNOG" id="ENOG503391B">
    <property type="taxonomic scope" value="Bacteria"/>
</dbReference>
<evidence type="ECO:0000313" key="2">
    <source>
        <dbReference type="Proteomes" id="UP000001880"/>
    </source>
</evidence>
<dbReference type="KEGG" id="hoh:Hoch_0104"/>
<evidence type="ECO:0000313" key="1">
    <source>
        <dbReference type="EMBL" id="ACY12745.1"/>
    </source>
</evidence>
<dbReference type="AlphaFoldDB" id="D0LGJ9"/>
<dbReference type="RefSeq" id="WP_012825372.1">
    <property type="nucleotide sequence ID" value="NC_013440.1"/>
</dbReference>
<gene>
    <name evidence="1" type="ordered locus">Hoch_0104</name>
</gene>
<keyword evidence="2" id="KW-1185">Reference proteome</keyword>
<organism evidence="1 2">
    <name type="scientific">Haliangium ochraceum (strain DSM 14365 / JCM 11303 / SMP-2)</name>
    <dbReference type="NCBI Taxonomy" id="502025"/>
    <lineage>
        <taxon>Bacteria</taxon>
        <taxon>Pseudomonadati</taxon>
        <taxon>Myxococcota</taxon>
        <taxon>Polyangia</taxon>
        <taxon>Haliangiales</taxon>
        <taxon>Kofleriaceae</taxon>
        <taxon>Haliangium</taxon>
    </lineage>
</organism>
<dbReference type="OrthoDB" id="356906at2"/>
<dbReference type="HOGENOM" id="CLU_052664_0_0_7"/>
<accession>D0LGJ9</accession>